<name>A0ABQ8MKX2_LABRO</name>
<dbReference type="Proteomes" id="UP000830375">
    <property type="component" value="Unassembled WGS sequence"/>
</dbReference>
<feature type="compositionally biased region" description="Pro residues" evidence="1">
    <location>
        <begin position="405"/>
        <end position="414"/>
    </location>
</feature>
<feature type="region of interest" description="Disordered" evidence="1">
    <location>
        <begin position="317"/>
        <end position="360"/>
    </location>
</feature>
<evidence type="ECO:0000313" key="2">
    <source>
        <dbReference type="EMBL" id="KAI2663501.1"/>
    </source>
</evidence>
<comment type="caution">
    <text evidence="2">The sequence shown here is derived from an EMBL/GenBank/DDBJ whole genome shotgun (WGS) entry which is preliminary data.</text>
</comment>
<keyword evidence="3" id="KW-1185">Reference proteome</keyword>
<evidence type="ECO:0000313" key="3">
    <source>
        <dbReference type="Proteomes" id="UP000830375"/>
    </source>
</evidence>
<reference evidence="2 3" key="1">
    <citation type="submission" date="2022-01" db="EMBL/GenBank/DDBJ databases">
        <title>A high-quality chromosome-level genome assembly of rohu carp, Labeo rohita.</title>
        <authorList>
            <person name="Arick M.A. II"/>
            <person name="Hsu C.-Y."/>
            <person name="Magbanua Z."/>
            <person name="Pechanova O."/>
            <person name="Grover C."/>
            <person name="Miller E."/>
            <person name="Thrash A."/>
            <person name="Ezzel L."/>
            <person name="Alam S."/>
            <person name="Benzie J."/>
            <person name="Hamilton M."/>
            <person name="Karsi A."/>
            <person name="Lawrence M.L."/>
            <person name="Peterson D.G."/>
        </authorList>
    </citation>
    <scope>NUCLEOTIDE SEQUENCE [LARGE SCALE GENOMIC DNA]</scope>
    <source>
        <strain evidence="3">BAU-BD-2019</strain>
        <tissue evidence="2">Blood</tissue>
    </source>
</reference>
<protein>
    <submittedName>
        <fullName evidence="2">Chromatin-remodeling ATPase INO80</fullName>
    </submittedName>
</protein>
<feature type="region of interest" description="Disordered" evidence="1">
    <location>
        <begin position="96"/>
        <end position="124"/>
    </location>
</feature>
<dbReference type="EMBL" id="JACTAM010000006">
    <property type="protein sequence ID" value="KAI2663501.1"/>
    <property type="molecule type" value="Genomic_DNA"/>
</dbReference>
<accession>A0ABQ8MKX2</accession>
<gene>
    <name evidence="2" type="ORF">H4Q32_012042</name>
</gene>
<evidence type="ECO:0000256" key="1">
    <source>
        <dbReference type="SAM" id="MobiDB-lite"/>
    </source>
</evidence>
<sequence>MTGYLLYRSLAESLSPLIQMGSSGTRCVSSLENSRLHAIHCLSQAAGLLKHLRRNFLPSENDRIPKFFTSRKACRDGHSNFLQSVEKLPLLKPKQASSCCPEQQPEPTADGEPAPAVTDEPSPRGATELRITLEPEPHLSCDQVRELATMHVTVDETVERESAEESPAYCTGDLIDFYSEVLLPSSSELPACPEMTMEVALNCLPILEYLSVPSRPWRLFFLLDMLPVLGVTICCVWAAHTIPEPSICHDSSSCHLLPPPIITAPSALLSSAPLSLFPVSPSAHPQPSICVVGLPQVCQYPLVSWLVNPLSPSLASRVPDSASAHRPSGSTMSPSSPPFAVAHQSTSSTRLPRPSGSTLVSHRPFRASGIHSFGFASLLCQAPPPWSSVNPASSWPSGSLSAPRSPEPSAPPWPFRSSPSRPGLHYHQLCLLQSAPWIVSPSSIMASPSIGSTVDHLPGWTLEHF</sequence>
<feature type="region of interest" description="Disordered" evidence="1">
    <location>
        <begin position="397"/>
        <end position="417"/>
    </location>
</feature>
<proteinExistence type="predicted"/>
<organism evidence="2 3">
    <name type="scientific">Labeo rohita</name>
    <name type="common">Indian major carp</name>
    <name type="synonym">Cyprinus rohita</name>
    <dbReference type="NCBI Taxonomy" id="84645"/>
    <lineage>
        <taxon>Eukaryota</taxon>
        <taxon>Metazoa</taxon>
        <taxon>Chordata</taxon>
        <taxon>Craniata</taxon>
        <taxon>Vertebrata</taxon>
        <taxon>Euteleostomi</taxon>
        <taxon>Actinopterygii</taxon>
        <taxon>Neopterygii</taxon>
        <taxon>Teleostei</taxon>
        <taxon>Ostariophysi</taxon>
        <taxon>Cypriniformes</taxon>
        <taxon>Cyprinidae</taxon>
        <taxon>Labeoninae</taxon>
        <taxon>Labeonini</taxon>
        <taxon>Labeo</taxon>
    </lineage>
</organism>
<feature type="compositionally biased region" description="Polar residues" evidence="1">
    <location>
        <begin position="343"/>
        <end position="360"/>
    </location>
</feature>